<dbReference type="InterPro" id="IPR011989">
    <property type="entry name" value="ARM-like"/>
</dbReference>
<evidence type="ECO:0000256" key="1">
    <source>
        <dbReference type="ARBA" id="ARBA00022549"/>
    </source>
</evidence>
<sequence>MTASDLQKAVLALDRATMTSELVKATQTLCGLRNLEAAPTLIKVLGFNNPAVGAVATQGLIALGRDVVPTLLVSLDVGNYGARAWVIRAIATLRDPRGLDLLEHALKADIAPSVRRSATRGLAEMELEGPSFFRDFSRCCEALFKAAADDEWIVRYAAAFGLEQRFCQNSTDTGLRMQAIAHLEQLSSTSEAVKVVQQRAKLALQRLQAE</sequence>
<proteinExistence type="predicted"/>
<protein>
    <submittedName>
        <fullName evidence="3">Putative phycoerythrobilin:Cys-84 alpha R-phycocyanin II lyase, RpcF subunit</fullName>
    </submittedName>
</protein>
<evidence type="ECO:0000313" key="3">
    <source>
        <dbReference type="EMBL" id="AHZ34004.1"/>
    </source>
</evidence>
<dbReference type="Gene3D" id="1.25.10.10">
    <property type="entry name" value="Leucine-rich Repeat Variant"/>
    <property type="match status" value="1"/>
</dbReference>
<keyword evidence="2" id="KW-0605">Phycobilisome</keyword>
<dbReference type="InterPro" id="IPR016024">
    <property type="entry name" value="ARM-type_fold"/>
</dbReference>
<dbReference type="AlphaFoldDB" id="A0A024CIZ8"/>
<dbReference type="SUPFAM" id="SSF48371">
    <property type="entry name" value="ARM repeat"/>
    <property type="match status" value="1"/>
</dbReference>
<gene>
    <name evidence="3" type="primary">rpcF</name>
</gene>
<organism evidence="3">
    <name type="scientific">uncultured Synechococcus sp</name>
    <dbReference type="NCBI Taxonomy" id="154535"/>
    <lineage>
        <taxon>Bacteria</taxon>
        <taxon>Bacillati</taxon>
        <taxon>Cyanobacteriota</taxon>
        <taxon>Cyanophyceae</taxon>
        <taxon>Synechococcales</taxon>
        <taxon>Synechococcaceae</taxon>
        <taxon>Synechococcus</taxon>
        <taxon>environmental samples</taxon>
    </lineage>
</organism>
<keyword evidence="3" id="KW-0456">Lyase</keyword>
<dbReference type="GO" id="GO:0030089">
    <property type="term" value="C:phycobilisome"/>
    <property type="evidence" value="ECO:0007669"/>
    <property type="project" value="UniProtKB-KW"/>
</dbReference>
<accession>A0A024CIZ8</accession>
<name>A0A024CIZ8_9SYNE</name>
<evidence type="ECO:0000256" key="2">
    <source>
        <dbReference type="ARBA" id="ARBA00022738"/>
    </source>
</evidence>
<dbReference type="EMBL" id="KF846548">
    <property type="protein sequence ID" value="AHZ34004.1"/>
    <property type="molecule type" value="Genomic_DNA"/>
</dbReference>
<keyword evidence="1" id="KW-0042">Antenna complex</keyword>
<dbReference type="Pfam" id="PF13646">
    <property type="entry name" value="HEAT_2"/>
    <property type="match status" value="1"/>
</dbReference>
<reference evidence="3" key="1">
    <citation type="journal article" date="2014" name="FEMS Microbiol. Ecol.">
        <title>Development of a targeted metagenomic approach to study a genomic region involved in light harvesting in marine Synechococcus.</title>
        <authorList>
            <person name="Humily F."/>
            <person name="Farrant G.K."/>
            <person name="Marie D."/>
            <person name="Perennou M."/>
            <person name="Mazard S."/>
            <person name="Labadie K."/>
            <person name="Aury J.-M."/>
            <person name="Wincker P."/>
            <person name="Nicolas Segui A."/>
            <person name="Scanlan D.J."/>
            <person name="Garczarek L."/>
        </authorList>
    </citation>
    <scope>NUCLEOTIDE SEQUENCE</scope>
</reference>
<dbReference type="GO" id="GO:0016829">
    <property type="term" value="F:lyase activity"/>
    <property type="evidence" value="ECO:0007669"/>
    <property type="project" value="UniProtKB-KW"/>
</dbReference>